<dbReference type="OrthoDB" id="10039566at2759"/>
<keyword evidence="2" id="KW-0472">Membrane</keyword>
<dbReference type="GeneID" id="64705225"/>
<dbReference type="PANTHER" id="PTHR35895">
    <property type="entry name" value="CHROMOSOME 16, WHOLE GENOME SHOTGUN SEQUENCE"/>
    <property type="match status" value="1"/>
</dbReference>
<feature type="compositionally biased region" description="Polar residues" evidence="1">
    <location>
        <begin position="2387"/>
        <end position="2396"/>
    </location>
</feature>
<dbReference type="EMBL" id="JABBWM010000011">
    <property type="protein sequence ID" value="KAG2113722.1"/>
    <property type="molecule type" value="Genomic_DNA"/>
</dbReference>
<reference evidence="3" key="1">
    <citation type="journal article" date="2020" name="New Phytol.">
        <title>Comparative genomics reveals dynamic genome evolution in host specialist ectomycorrhizal fungi.</title>
        <authorList>
            <person name="Lofgren L.A."/>
            <person name="Nguyen N.H."/>
            <person name="Vilgalys R."/>
            <person name="Ruytinx J."/>
            <person name="Liao H.L."/>
            <person name="Branco S."/>
            <person name="Kuo A."/>
            <person name="LaButti K."/>
            <person name="Lipzen A."/>
            <person name="Andreopoulos W."/>
            <person name="Pangilinan J."/>
            <person name="Riley R."/>
            <person name="Hundley H."/>
            <person name="Na H."/>
            <person name="Barry K."/>
            <person name="Grigoriev I.V."/>
            <person name="Stajich J.E."/>
            <person name="Kennedy P.G."/>
        </authorList>
    </citation>
    <scope>NUCLEOTIDE SEQUENCE</scope>
    <source>
        <strain evidence="3">FC423</strain>
    </source>
</reference>
<feature type="transmembrane region" description="Helical" evidence="2">
    <location>
        <begin position="108"/>
        <end position="132"/>
    </location>
</feature>
<dbReference type="InterPro" id="IPR022185">
    <property type="entry name" value="DUF3712"/>
</dbReference>
<feature type="compositionally biased region" description="Pro residues" evidence="1">
    <location>
        <begin position="2404"/>
        <end position="2416"/>
    </location>
</feature>
<dbReference type="GO" id="GO:0000329">
    <property type="term" value="C:fungal-type vacuole membrane"/>
    <property type="evidence" value="ECO:0007669"/>
    <property type="project" value="InterPro"/>
</dbReference>
<feature type="compositionally biased region" description="Polar residues" evidence="1">
    <location>
        <begin position="7"/>
        <end position="32"/>
    </location>
</feature>
<name>A0A9P7FBX9_9AGAM</name>
<evidence type="ECO:0000256" key="2">
    <source>
        <dbReference type="SAM" id="Phobius"/>
    </source>
</evidence>
<dbReference type="Pfam" id="PF12505">
    <property type="entry name" value="DUF3712"/>
    <property type="match status" value="6"/>
</dbReference>
<keyword evidence="4" id="KW-1185">Reference proteome</keyword>
<gene>
    <name evidence="3" type="ORF">F5147DRAFT_787614</name>
</gene>
<feature type="region of interest" description="Disordered" evidence="1">
    <location>
        <begin position="1"/>
        <end position="35"/>
    </location>
</feature>
<sequence length="2426" mass="254331">MEELPSTGRSIYQENIDSSSTHTLGGRSTTSLRGHAAPISGAGSAVAQSELDLFADPFASTTPAGITINAPAHQTEADIPQPEHQPADTDAVRLPAAAPRPHLYKRRWFIVTSIVGACLGIALLFIVLFPVLRAIVQYVINQSTLDIQQAAILSPSNTSFTLAILGVVSHTGIFSATVAFSQPVNVSWINGSVEVPLGYMSLSTLHASNKRATINDTTTFYITDQNAFGRFTSSMITSQNFTWRLQSSNLNVQAMKFPTAHGISFNKLVTINGANNFAGNVILKDMQLPSDNPEGGIDFVAVTQLNNTSPFTLGLGTVVFDLVYQNVYLGTGTGLNTNIVPGPNNITLSGILVPQTTPANLASVSQLFTNYINFESSPVIAMGKSTLQPDGSQISWLSQGLESLQLTVPFKSTTPINPIRAIQIGSMALAFTPETAWTPRTDSNSVHATMQLPFGFGLSIDQIQNEFTIVKNGSNVAGLNTPLGASTSSITVLSPTDTEGTINITILNSVLNATDAEHDSFAAFNMELTDSTTTNFLLVGNSRAVANMSIGQITLDPIKVNVSTSLSGLQGLKGYTTIGAVDVIGGTQQALNLSIDGKKCPSITLPILISLLATSVSELQLQRGGAILGTALMPNLTLSMGNNSVHSISAFDPNNSPEGLQTLSQFVGGQDVELNIVGYSGSTQVASLLEAFESMNITATLPGLNSSLLSTGSLEILPTTFVTNNISQVTVALVNPFTAGFDITSISSNVTSHGLHLGSINTATSFNSAGKSTSKSPALNMTMNYDPPTLFTLTRVLAVQAGLDPTQLDGIVALGDYQYVTATTTDSEPVPQQQRRDNIYTGFNLLNFVDQAFKQLRSDIELSAQLTIGNYATILSYTQTDVPISTDSSLNLILPILAKPIVQKVVGGSILGVESVLITNPQETMFGTQLNGSITNAGPFDATITFNNGLTVSWGGQPIGVMKMDPVDVVGDVGATLNVQTTFEVANADYLANFTKVMLNSESFEWDISGDNLTVSALGIEVSGISLPSKVVTLKGFNGLKNGVVINSFDLPSNDPAGGIHLTINSEVINPSQVGIELSSIAFNTYANGIEIAPVSSTSTITLAPNSTSSLGLVGRLIPQNSSEGLATVSTIFNNYIHGMDSQVTVYGAGAGPSDVTWLNEGIQTLQVATSLPNKGKLDIIQSINLEQLSLMFTEATAYNPMSGSNLTTAAFTLPFAFPIDITALAQNITAGYDSQSFAELVIPWGPSTTDVQNRIIYLTFSDVPFAVYSDQHETFQSFVAATTLGSSQMLTLSGTANTDASTAVGVLSLMDIEFSVQSTIAGLQGLKAKPASVANLDVNHGYSDYLLITVDTSLFNPSNLTIGTGDVAFALQFENQVIGSADLSNMIIQPGNISYPTDIHYSPQGSAQTAAGQAMLENYLQGIDSQTTIMGTSSSTSIGSLEPALAQINLSLVTIPALHQNLIGSTSLGFPIDIVQTGVASTTFTLANPFTASINMLEVTAIATYHNLTLGAINHVDMSSNPIHADGHSNITSTVLPFNFNLDPLTIIRLITTSAQEHNVDLGPLTSLFQLVIDNPSFHPPVNASVDTSNPTCISGNQFDIDDAILNALKGLQVTLAVNSSVKLDDYATNLAFNQYGVSAITDKTSLYLIGAVGGPITQNLVNGATLAFNQANITNITNEGFQLSLQGSLTNVGPLDALIEFVDPVTVTWQGHDIATIALPPVCAAANTGVPNYNTQGQLVITDQVQFTSFATYLLHNPSFDWTISTSSLKLTALGTIFNGVSMSKTITLKAFNGLPGVTISNFQLPSDDPAGGITMSTDSIIPSPAQLGIGLGNVGFQAYFENTYIGPLTASDLVLPPESSVTSHLNGQMIPQSGSGLSTIGKLFSEYLAADNITLNVQGDTVQPPGANGPVTWLSTAFKTLTLDVILPGKKFDIIQSIVLSDLSLTMQSQDHAYSPLSGSNNTVAQYKNPFGFSLQVIQSTVNIDLDYGGTAAAQLNLPQSDSIGGVSTGNLAALPISFHNVPLTSVNNGAFEAMFAQVTDKDSAALELSGTADVTAKTAIGDVPISGIAFDVPSSLSGMNSFDSKATITNISISGSGGNGGDQYIISPLTSSMNNPSNISLDTVDIALPVYYQDVMIGRAAFDLFNLVPGENTIPGEFHYEPANPNDTVAEAFLTSFLQTGNSLPVTIQGDSASTPFASLQPALEGVTLTSSVTGLNVDPIISHLYPEITLATLVTNEINLSFDVTNPLDTELEISFVQADGLINGEIYAHLDQAFSSFVIPPKQTVNSGKFGNVKLVKGALASLPIIPLGYLDIQSVVTTRVGSGGYQIPWLHINQNHVTASYDLGVSLVDLSSAGQSMTATASLGGLTVSVPSPPAMTVGLGSSTPSSGVLASAVPGPSGPNPSALPLPTPLGNSTNGPL</sequence>
<evidence type="ECO:0000313" key="4">
    <source>
        <dbReference type="Proteomes" id="UP000823399"/>
    </source>
</evidence>
<accession>A0A9P7FBX9</accession>
<dbReference type="InterPro" id="IPR046368">
    <property type="entry name" value="Tag1"/>
</dbReference>
<organism evidence="3 4">
    <name type="scientific">Suillus discolor</name>
    <dbReference type="NCBI Taxonomy" id="1912936"/>
    <lineage>
        <taxon>Eukaryota</taxon>
        <taxon>Fungi</taxon>
        <taxon>Dikarya</taxon>
        <taxon>Basidiomycota</taxon>
        <taxon>Agaricomycotina</taxon>
        <taxon>Agaricomycetes</taxon>
        <taxon>Agaricomycetidae</taxon>
        <taxon>Boletales</taxon>
        <taxon>Suillineae</taxon>
        <taxon>Suillaceae</taxon>
        <taxon>Suillus</taxon>
    </lineage>
</organism>
<dbReference type="RefSeq" id="XP_041296016.1">
    <property type="nucleotide sequence ID" value="XM_041442966.1"/>
</dbReference>
<proteinExistence type="predicted"/>
<evidence type="ECO:0000313" key="3">
    <source>
        <dbReference type="EMBL" id="KAG2113722.1"/>
    </source>
</evidence>
<evidence type="ECO:0000256" key="1">
    <source>
        <dbReference type="SAM" id="MobiDB-lite"/>
    </source>
</evidence>
<protein>
    <submittedName>
        <fullName evidence="3">Uncharacterized protein</fullName>
    </submittedName>
</protein>
<keyword evidence="2" id="KW-1133">Transmembrane helix</keyword>
<comment type="caution">
    <text evidence="3">The sequence shown here is derived from an EMBL/GenBank/DDBJ whole genome shotgun (WGS) entry which is preliminary data.</text>
</comment>
<keyword evidence="2" id="KW-0812">Transmembrane</keyword>
<feature type="region of interest" description="Disordered" evidence="1">
    <location>
        <begin position="2384"/>
        <end position="2426"/>
    </location>
</feature>
<dbReference type="Proteomes" id="UP000823399">
    <property type="component" value="Unassembled WGS sequence"/>
</dbReference>
<dbReference type="PANTHER" id="PTHR35895:SF1">
    <property type="entry name" value="LIPID-BINDING SERUM GLYCOPROTEIN C-TERMINAL DOMAIN-CONTAINING PROTEIN"/>
    <property type="match status" value="1"/>
</dbReference>